<evidence type="ECO:0000256" key="2">
    <source>
        <dbReference type="SAM" id="MobiDB-lite"/>
    </source>
</evidence>
<keyword evidence="1" id="KW-0808">Transferase</keyword>
<dbReference type="EMBL" id="LWDX02042017">
    <property type="protein sequence ID" value="OEL23619.1"/>
    <property type="molecule type" value="Genomic_DNA"/>
</dbReference>
<keyword evidence="1" id="KW-0233">DNA recombination</keyword>
<dbReference type="InterPro" id="IPR011513">
    <property type="entry name" value="Nse1"/>
</dbReference>
<dbReference type="GO" id="GO:0030915">
    <property type="term" value="C:Smc5-Smc6 complex"/>
    <property type="evidence" value="ECO:0007669"/>
    <property type="project" value="UniProtKB-UniRule"/>
</dbReference>
<proteinExistence type="inferred from homology"/>
<keyword evidence="1" id="KW-0234">DNA repair</keyword>
<dbReference type="EC" id="2.3.2.27" evidence="1"/>
<dbReference type="GO" id="GO:0008270">
    <property type="term" value="F:zinc ion binding"/>
    <property type="evidence" value="ECO:0007669"/>
    <property type="project" value="UniProtKB-KW"/>
</dbReference>
<dbReference type="PANTHER" id="PTHR20973:SF0">
    <property type="entry name" value="NON-STRUCTURAL MAINTENANCE OF CHROMOSOMES ELEMENT 1 HOMOLOG"/>
    <property type="match status" value="1"/>
</dbReference>
<dbReference type="GO" id="GO:0000724">
    <property type="term" value="P:double-strand break repair via homologous recombination"/>
    <property type="evidence" value="ECO:0007669"/>
    <property type="project" value="TreeGrafter"/>
</dbReference>
<feature type="region of interest" description="Disordered" evidence="2">
    <location>
        <begin position="366"/>
        <end position="432"/>
    </location>
</feature>
<dbReference type="InterPro" id="IPR036388">
    <property type="entry name" value="WH-like_DNA-bd_sf"/>
</dbReference>
<keyword evidence="1" id="KW-0862">Zinc</keyword>
<reference evidence="3 4" key="1">
    <citation type="submission" date="2016-09" db="EMBL/GenBank/DDBJ databases">
        <title>The draft genome of Dichanthelium oligosanthes: A C3 panicoid grass species.</title>
        <authorList>
            <person name="Studer A.J."/>
            <person name="Schnable J.C."/>
            <person name="Brutnell T.P."/>
        </authorList>
    </citation>
    <scope>NUCLEOTIDE SEQUENCE [LARGE SCALE GENOMIC DNA]</scope>
    <source>
        <strain evidence="4">cv. Kellogg 1175</strain>
        <tissue evidence="3">Leaf</tissue>
    </source>
</reference>
<dbReference type="PANTHER" id="PTHR20973">
    <property type="entry name" value="NON-SMC ELEMENT 1-RELATED"/>
    <property type="match status" value="1"/>
</dbReference>
<comment type="subcellular location">
    <subcellularLocation>
        <location evidence="1">Nucleus</location>
    </subcellularLocation>
</comment>
<dbReference type="OrthoDB" id="185455at2759"/>
<dbReference type="FunFam" id="3.90.1150.220:FF:000002">
    <property type="entry name" value="Non-structural maintenance of chromosomes element 1"/>
    <property type="match status" value="1"/>
</dbReference>
<evidence type="ECO:0000313" key="3">
    <source>
        <dbReference type="EMBL" id="OEL23619.1"/>
    </source>
</evidence>
<accession>A0A1E5VEQ9</accession>
<dbReference type="Pfam" id="PF07574">
    <property type="entry name" value="SMC_Nse1"/>
    <property type="match status" value="1"/>
</dbReference>
<dbReference type="Gene3D" id="3.90.1150.220">
    <property type="match status" value="1"/>
</dbReference>
<sequence>MATKLISRFVAAPHPAAGAAHPGPSLRRRLRQEPRYLRHLLLRSLLSTRPSPTSVRRNAPAPCPSTPASPSFTYILLGEGGSNQSMAPLPWRQRHHTLLQALLSRGPLAEPDFHAVFAAVSDRDPATHQQLFNDTLPKIKKDLTYLQFELRACINQYDGMVYYGVVNNVADEGSKLEQSILCPRLHSTRDWYLEAVVQEAGNDGSITSIDALVRLDNQVIIVDGSQDSQTHLPTSIKNFTMSQKEKTLDELTRDRWLSYTSTGKIGLGIRSFLDLRSWFRGNDIPSCVVCNDACIKVLTRDDSMIFISCLALVLNLPDNLLMFHALLIYLHMQASRDCPSCGTEWPCQDGEADGADDVNEPVENQVVSANHSSKKRRRRVKAELVEDNDNAGPSTAVPRRTSRSAKAEAVEAAQEASSAGTLQATRTSKRRK</sequence>
<evidence type="ECO:0000313" key="4">
    <source>
        <dbReference type="Proteomes" id="UP000095767"/>
    </source>
</evidence>
<keyword evidence="1" id="KW-0227">DNA damage</keyword>
<keyword evidence="1" id="KW-0863">Zinc-finger</keyword>
<comment type="subunit">
    <text evidence="1">Component of the Smc5-Smc6 complex.</text>
</comment>
<dbReference type="GO" id="GO:0061630">
    <property type="term" value="F:ubiquitin protein ligase activity"/>
    <property type="evidence" value="ECO:0007669"/>
    <property type="project" value="UniProtKB-EC"/>
</dbReference>
<dbReference type="STRING" id="888268.A0A1E5VEQ9"/>
<protein>
    <recommendedName>
        <fullName evidence="1">Non-structural maintenance of chromosomes element 1 homolog</fullName>
        <ecNumber evidence="1">2.3.2.27</ecNumber>
    </recommendedName>
</protein>
<feature type="compositionally biased region" description="Low complexity" evidence="2">
    <location>
        <begin position="410"/>
        <end position="419"/>
    </location>
</feature>
<comment type="catalytic activity">
    <reaction evidence="1">
        <text>S-ubiquitinyl-[E2 ubiquitin-conjugating enzyme]-L-cysteine + [acceptor protein]-L-lysine = [E2 ubiquitin-conjugating enzyme]-L-cysteine + N(6)-ubiquitinyl-[acceptor protein]-L-lysine.</text>
        <dbReference type="EC" id="2.3.2.27"/>
    </reaction>
</comment>
<dbReference type="Gene3D" id="1.10.10.10">
    <property type="entry name" value="Winged helix-like DNA-binding domain superfamily/Winged helix DNA-binding domain"/>
    <property type="match status" value="1"/>
</dbReference>
<keyword evidence="1" id="KW-0479">Metal-binding</keyword>
<comment type="similarity">
    <text evidence="1">Belongs to the NSE1 family.</text>
</comment>
<comment type="caution">
    <text evidence="3">The sequence shown here is derived from an EMBL/GenBank/DDBJ whole genome shotgun (WGS) entry which is preliminary data.</text>
</comment>
<evidence type="ECO:0000256" key="1">
    <source>
        <dbReference type="RuleBase" id="RU368018"/>
    </source>
</evidence>
<keyword evidence="1" id="KW-0539">Nucleus</keyword>
<gene>
    <name evidence="3" type="ORF">BAE44_0015360</name>
</gene>
<name>A0A1E5VEQ9_9POAL</name>
<dbReference type="AlphaFoldDB" id="A0A1E5VEQ9"/>
<organism evidence="3 4">
    <name type="scientific">Dichanthelium oligosanthes</name>
    <dbReference type="NCBI Taxonomy" id="888268"/>
    <lineage>
        <taxon>Eukaryota</taxon>
        <taxon>Viridiplantae</taxon>
        <taxon>Streptophyta</taxon>
        <taxon>Embryophyta</taxon>
        <taxon>Tracheophyta</taxon>
        <taxon>Spermatophyta</taxon>
        <taxon>Magnoliopsida</taxon>
        <taxon>Liliopsida</taxon>
        <taxon>Poales</taxon>
        <taxon>Poaceae</taxon>
        <taxon>PACMAD clade</taxon>
        <taxon>Panicoideae</taxon>
        <taxon>Panicodae</taxon>
        <taxon>Paniceae</taxon>
        <taxon>Dichantheliinae</taxon>
        <taxon>Dichanthelium</taxon>
    </lineage>
</organism>
<keyword evidence="1" id="KW-0833">Ubl conjugation pathway</keyword>
<dbReference type="GO" id="GO:0005634">
    <property type="term" value="C:nucleus"/>
    <property type="evidence" value="ECO:0007669"/>
    <property type="project" value="UniProtKB-SubCell"/>
</dbReference>
<keyword evidence="4" id="KW-1185">Reference proteome</keyword>
<dbReference type="Proteomes" id="UP000095767">
    <property type="component" value="Unassembled WGS sequence"/>
</dbReference>